<protein>
    <submittedName>
        <fullName evidence="3">Uncharacterized protein</fullName>
    </submittedName>
</protein>
<keyword evidence="2" id="KW-0812">Transmembrane</keyword>
<feature type="transmembrane region" description="Helical" evidence="2">
    <location>
        <begin position="122"/>
        <end position="146"/>
    </location>
</feature>
<evidence type="ECO:0000256" key="2">
    <source>
        <dbReference type="SAM" id="Phobius"/>
    </source>
</evidence>
<feature type="region of interest" description="Disordered" evidence="1">
    <location>
        <begin position="1"/>
        <end position="25"/>
    </location>
</feature>
<reference evidence="3 4" key="1">
    <citation type="submission" date="2019-02" db="EMBL/GenBank/DDBJ databases">
        <title>Deep-cultivation of Planctomycetes and their phenomic and genomic characterization uncovers novel biology.</title>
        <authorList>
            <person name="Wiegand S."/>
            <person name="Jogler M."/>
            <person name="Boedeker C."/>
            <person name="Pinto D."/>
            <person name="Vollmers J."/>
            <person name="Rivas-Marin E."/>
            <person name="Kohn T."/>
            <person name="Peeters S.H."/>
            <person name="Heuer A."/>
            <person name="Rast P."/>
            <person name="Oberbeckmann S."/>
            <person name="Bunk B."/>
            <person name="Jeske O."/>
            <person name="Meyerdierks A."/>
            <person name="Storesund J.E."/>
            <person name="Kallscheuer N."/>
            <person name="Luecker S."/>
            <person name="Lage O.M."/>
            <person name="Pohl T."/>
            <person name="Merkel B.J."/>
            <person name="Hornburger P."/>
            <person name="Mueller R.-W."/>
            <person name="Bruemmer F."/>
            <person name="Labrenz M."/>
            <person name="Spormann A.M."/>
            <person name="Op Den Camp H."/>
            <person name="Overmann J."/>
            <person name="Amann R."/>
            <person name="Jetten M.S.M."/>
            <person name="Mascher T."/>
            <person name="Medema M.H."/>
            <person name="Devos D.P."/>
            <person name="Kaster A.-K."/>
            <person name="Ovreas L."/>
            <person name="Rohde M."/>
            <person name="Galperin M.Y."/>
            <person name="Jogler C."/>
        </authorList>
    </citation>
    <scope>NUCLEOTIDE SEQUENCE [LARGE SCALE GENOMIC DNA]</scope>
    <source>
        <strain evidence="3 4">Pan54</strain>
    </source>
</reference>
<dbReference type="Proteomes" id="UP000316095">
    <property type="component" value="Unassembled WGS sequence"/>
</dbReference>
<feature type="compositionally biased region" description="Basic residues" evidence="1">
    <location>
        <begin position="1"/>
        <end position="23"/>
    </location>
</feature>
<gene>
    <name evidence="3" type="ORF">Pan54_14910</name>
</gene>
<evidence type="ECO:0000256" key="1">
    <source>
        <dbReference type="SAM" id="MobiDB-lite"/>
    </source>
</evidence>
<dbReference type="RefSeq" id="WP_146502847.1">
    <property type="nucleotide sequence ID" value="NZ_SJPG01000001.1"/>
</dbReference>
<dbReference type="EMBL" id="SJPG01000001">
    <property type="protein sequence ID" value="TWT60764.1"/>
    <property type="molecule type" value="Genomic_DNA"/>
</dbReference>
<feature type="transmembrane region" description="Helical" evidence="2">
    <location>
        <begin position="152"/>
        <end position="175"/>
    </location>
</feature>
<feature type="transmembrane region" description="Helical" evidence="2">
    <location>
        <begin position="66"/>
        <end position="89"/>
    </location>
</feature>
<organism evidence="3 4">
    <name type="scientific">Rubinisphaera italica</name>
    <dbReference type="NCBI Taxonomy" id="2527969"/>
    <lineage>
        <taxon>Bacteria</taxon>
        <taxon>Pseudomonadati</taxon>
        <taxon>Planctomycetota</taxon>
        <taxon>Planctomycetia</taxon>
        <taxon>Planctomycetales</taxon>
        <taxon>Planctomycetaceae</taxon>
        <taxon>Rubinisphaera</taxon>
    </lineage>
</organism>
<dbReference type="OrthoDB" id="9972232at2"/>
<feature type="transmembrane region" description="Helical" evidence="2">
    <location>
        <begin position="35"/>
        <end position="54"/>
    </location>
</feature>
<proteinExistence type="predicted"/>
<keyword evidence="2" id="KW-0472">Membrane</keyword>
<keyword evidence="2" id="KW-1133">Transmembrane helix</keyword>
<keyword evidence="4" id="KW-1185">Reference proteome</keyword>
<evidence type="ECO:0000313" key="3">
    <source>
        <dbReference type="EMBL" id="TWT60764.1"/>
    </source>
</evidence>
<name>A0A5C5XDB4_9PLAN</name>
<sequence length="180" mass="20325">MPRKRRRNKRGKKKNLRKTSRSKKPQEQSVSSVSWYWYAVVIVLALILFAVFIVTQFDPIDRMTMLGVSVVSAGIAFLIIGTCSAVGNFDFDEASWIEKSLGYLALMATPRRRIGELFYSRAALYVFFEKILIALVFPLGFILAFLRPKQTWPAILWVGGGLLAILGTYFGALVINSMSY</sequence>
<accession>A0A5C5XDB4</accession>
<evidence type="ECO:0000313" key="4">
    <source>
        <dbReference type="Proteomes" id="UP000316095"/>
    </source>
</evidence>
<dbReference type="AlphaFoldDB" id="A0A5C5XDB4"/>
<comment type="caution">
    <text evidence="3">The sequence shown here is derived from an EMBL/GenBank/DDBJ whole genome shotgun (WGS) entry which is preliminary data.</text>
</comment>